<dbReference type="EMBL" id="ALWO02000023">
    <property type="protein sequence ID" value="EOZ98379.1"/>
    <property type="molecule type" value="Genomic_DNA"/>
</dbReference>
<evidence type="ECO:0000313" key="1">
    <source>
        <dbReference type="EMBL" id="EOZ98379.1"/>
    </source>
</evidence>
<comment type="caution">
    <text evidence="1">The sequence shown here is derived from an EMBL/GenBank/DDBJ whole genome shotgun (WGS) entry which is preliminary data.</text>
</comment>
<proteinExistence type="predicted"/>
<gene>
    <name evidence="1" type="ORF">A33Q_1033</name>
</gene>
<dbReference type="STRING" id="1189612.A33Q_1033"/>
<protein>
    <submittedName>
        <fullName evidence="1">Uncharacterized protein</fullName>
    </submittedName>
</protein>
<sequence>MIANDPDFFRKSLLCEESCPVLIVGIVFMTVDTRLYDILDFLGNSKIEPTVRSIVFHL</sequence>
<name>S2DHB0_INDAL</name>
<reference evidence="1 2" key="1">
    <citation type="journal article" date="2013" name="Genome Announc.">
        <title>Draft Genome Sequence of Indibacter alkaliphilus Strain LW1T, Isolated from Lonar Lake, a Haloalkaline Lake in the Buldana District of Maharashtra, India.</title>
        <authorList>
            <person name="Singh A."/>
            <person name="Kumar Jangir P."/>
            <person name="Sharma R."/>
            <person name="Singh A."/>
            <person name="Kumar Pinnaka A."/>
            <person name="Shivaji S."/>
        </authorList>
    </citation>
    <scope>NUCLEOTIDE SEQUENCE [LARGE SCALE GENOMIC DNA]</scope>
    <source>
        <strain evidence="2">CCUG 57479 / KCTC 22604 / LW1</strain>
    </source>
</reference>
<dbReference type="Proteomes" id="UP000006073">
    <property type="component" value="Unassembled WGS sequence"/>
</dbReference>
<dbReference type="AlphaFoldDB" id="S2DHB0"/>
<keyword evidence="2" id="KW-1185">Reference proteome</keyword>
<organism evidence="1 2">
    <name type="scientific">Indibacter alkaliphilus (strain CCUG 57479 / KCTC 22604 / LW1)</name>
    <dbReference type="NCBI Taxonomy" id="1189612"/>
    <lineage>
        <taxon>Bacteria</taxon>
        <taxon>Pseudomonadati</taxon>
        <taxon>Bacteroidota</taxon>
        <taxon>Cytophagia</taxon>
        <taxon>Cytophagales</taxon>
        <taxon>Cyclobacteriaceae</taxon>
    </lineage>
</organism>
<evidence type="ECO:0000313" key="2">
    <source>
        <dbReference type="Proteomes" id="UP000006073"/>
    </source>
</evidence>
<accession>S2DHB0</accession>